<proteinExistence type="predicted"/>
<feature type="signal peptide" evidence="1">
    <location>
        <begin position="1"/>
        <end position="19"/>
    </location>
</feature>
<evidence type="ECO:0000313" key="4">
    <source>
        <dbReference type="Proteomes" id="UP000027997"/>
    </source>
</evidence>
<gene>
    <name evidence="3" type="ORF">GV64_00690</name>
</gene>
<name>A0A081K5M0_9GAMM</name>
<feature type="chain" id="PRO_5001758616" evidence="1">
    <location>
        <begin position="20"/>
        <end position="249"/>
    </location>
</feature>
<comment type="caution">
    <text evidence="3">The sequence shown here is derived from an EMBL/GenBank/DDBJ whole genome shotgun (WGS) entry which is preliminary data.</text>
</comment>
<accession>A0A081K5M0</accession>
<dbReference type="STRING" id="305900.GV64_00690"/>
<keyword evidence="1" id="KW-0732">Signal</keyword>
<evidence type="ECO:0000259" key="2">
    <source>
        <dbReference type="SMART" id="SM00062"/>
    </source>
</evidence>
<keyword evidence="4" id="KW-1185">Reference proteome</keyword>
<dbReference type="PANTHER" id="PTHR38834">
    <property type="entry name" value="PERIPLASMIC SUBSTRATE BINDING PROTEIN FAMILY 3"/>
    <property type="match status" value="1"/>
</dbReference>
<dbReference type="InterPro" id="IPR001638">
    <property type="entry name" value="Solute-binding_3/MltF_N"/>
</dbReference>
<sequence length="249" mass="27995">MFLSALVLMAGFSATNTMATTSLDNFKLTVLTENYPPFNMSIADKNFARDSEIDGIATDIVREMLSRADVDYTMTLRFPWSKVYGLAVNGKDFAVFSTARLPEREDKFKWVGPLIENKYKVFTLASNKITIKSLKDLNKYKVASVKGHAVTSLLKKENVQFEESLKEDANARKLARGQIDLWVTGEFSGYYYAQKESIPTIKPIFEVGSTNDYLALNPSVPDEVVKRLQSALDTMNSDGTVEEIFSAYR</sequence>
<dbReference type="Pfam" id="PF00497">
    <property type="entry name" value="SBP_bac_3"/>
    <property type="match status" value="1"/>
</dbReference>
<evidence type="ECO:0000256" key="1">
    <source>
        <dbReference type="SAM" id="SignalP"/>
    </source>
</evidence>
<dbReference type="EMBL" id="JOJP01000001">
    <property type="protein sequence ID" value="KEI69446.1"/>
    <property type="molecule type" value="Genomic_DNA"/>
</dbReference>
<reference evidence="3 4" key="1">
    <citation type="submission" date="2014-06" db="EMBL/GenBank/DDBJ databases">
        <title>Whole Genome Sequences of Three Symbiotic Endozoicomonas Bacteria.</title>
        <authorList>
            <person name="Neave M.J."/>
            <person name="Apprill A."/>
            <person name="Voolstra C.R."/>
        </authorList>
    </citation>
    <scope>NUCLEOTIDE SEQUENCE [LARGE SCALE GENOMIC DNA]</scope>
    <source>
        <strain evidence="3 4">DSM 22380</strain>
    </source>
</reference>
<feature type="domain" description="Solute-binding protein family 3/N-terminal" evidence="2">
    <location>
        <begin position="27"/>
        <end position="249"/>
    </location>
</feature>
<dbReference type="Gene3D" id="3.40.190.10">
    <property type="entry name" value="Periplasmic binding protein-like II"/>
    <property type="match status" value="2"/>
</dbReference>
<dbReference type="Proteomes" id="UP000027997">
    <property type="component" value="Unassembled WGS sequence"/>
</dbReference>
<dbReference type="eggNOG" id="COG0834">
    <property type="taxonomic scope" value="Bacteria"/>
</dbReference>
<evidence type="ECO:0000313" key="3">
    <source>
        <dbReference type="EMBL" id="KEI69446.1"/>
    </source>
</evidence>
<protein>
    <submittedName>
        <fullName evidence="3">Amino acid ABC transporter substrate-binding protein</fullName>
    </submittedName>
</protein>
<dbReference type="SMART" id="SM00062">
    <property type="entry name" value="PBPb"/>
    <property type="match status" value="1"/>
</dbReference>
<dbReference type="AlphaFoldDB" id="A0A081K5M0"/>
<organism evidence="3 4">
    <name type="scientific">Endozoicomonas elysicola</name>
    <dbReference type="NCBI Taxonomy" id="305900"/>
    <lineage>
        <taxon>Bacteria</taxon>
        <taxon>Pseudomonadati</taxon>
        <taxon>Pseudomonadota</taxon>
        <taxon>Gammaproteobacteria</taxon>
        <taxon>Oceanospirillales</taxon>
        <taxon>Endozoicomonadaceae</taxon>
        <taxon>Endozoicomonas</taxon>
    </lineage>
</organism>
<dbReference type="SUPFAM" id="SSF53850">
    <property type="entry name" value="Periplasmic binding protein-like II"/>
    <property type="match status" value="1"/>
</dbReference>
<dbReference type="PANTHER" id="PTHR38834:SF3">
    <property type="entry name" value="SOLUTE-BINDING PROTEIN FAMILY 3_N-TERMINAL DOMAIN-CONTAINING PROTEIN"/>
    <property type="match status" value="1"/>
</dbReference>